<organism evidence="3 4">
    <name type="scientific">Spelaeicoccus albus</name>
    <dbReference type="NCBI Taxonomy" id="1280376"/>
    <lineage>
        <taxon>Bacteria</taxon>
        <taxon>Bacillati</taxon>
        <taxon>Actinomycetota</taxon>
        <taxon>Actinomycetes</taxon>
        <taxon>Micrococcales</taxon>
        <taxon>Brevibacteriaceae</taxon>
        <taxon>Spelaeicoccus</taxon>
    </lineage>
</organism>
<evidence type="ECO:0000256" key="1">
    <source>
        <dbReference type="SAM" id="MobiDB-lite"/>
    </source>
</evidence>
<feature type="transmembrane region" description="Helical" evidence="2">
    <location>
        <begin position="52"/>
        <end position="74"/>
    </location>
</feature>
<gene>
    <name evidence="3" type="ORF">BJY26_003475</name>
</gene>
<protein>
    <recommendedName>
        <fullName evidence="5">DUF4190 domain-containing protein</fullName>
    </recommendedName>
</protein>
<evidence type="ECO:0008006" key="5">
    <source>
        <dbReference type="Google" id="ProtNLM"/>
    </source>
</evidence>
<dbReference type="Proteomes" id="UP000539111">
    <property type="component" value="Unassembled WGS sequence"/>
</dbReference>
<comment type="caution">
    <text evidence="3">The sequence shown here is derived from an EMBL/GenBank/DDBJ whole genome shotgun (WGS) entry which is preliminary data.</text>
</comment>
<evidence type="ECO:0000313" key="4">
    <source>
        <dbReference type="Proteomes" id="UP000539111"/>
    </source>
</evidence>
<sequence>MSTPNNQSPQQKPDGRKNGNDLPPPAVLAAGRFSMYFAVLIIGAILTAELQLPWKIAALAFGLAAMVVGIMAMVRAVKAKMKGSIYGFLSIGLVLTLVVTLTQVWAIAIWPWQASYEECLDNAITQQAHEQCVKSYEKNLDSLIPASLMGSK</sequence>
<evidence type="ECO:0000313" key="3">
    <source>
        <dbReference type="EMBL" id="NYI69169.1"/>
    </source>
</evidence>
<dbReference type="AlphaFoldDB" id="A0A7Z0IJ55"/>
<keyword evidence="2" id="KW-1133">Transmembrane helix</keyword>
<name>A0A7Z0IJ55_9MICO</name>
<feature type="transmembrane region" description="Helical" evidence="2">
    <location>
        <begin position="86"/>
        <end position="112"/>
    </location>
</feature>
<keyword evidence="4" id="KW-1185">Reference proteome</keyword>
<proteinExistence type="predicted"/>
<feature type="region of interest" description="Disordered" evidence="1">
    <location>
        <begin position="1"/>
        <end position="21"/>
    </location>
</feature>
<keyword evidence="2" id="KW-0472">Membrane</keyword>
<keyword evidence="2" id="KW-0812">Transmembrane</keyword>
<accession>A0A7Z0IJ55</accession>
<dbReference type="EMBL" id="JACBZP010000001">
    <property type="protein sequence ID" value="NYI69169.1"/>
    <property type="molecule type" value="Genomic_DNA"/>
</dbReference>
<evidence type="ECO:0000256" key="2">
    <source>
        <dbReference type="SAM" id="Phobius"/>
    </source>
</evidence>
<dbReference type="RefSeq" id="WP_179429433.1">
    <property type="nucleotide sequence ID" value="NZ_JACBZP010000001.1"/>
</dbReference>
<reference evidence="3 4" key="1">
    <citation type="submission" date="2020-07" db="EMBL/GenBank/DDBJ databases">
        <title>Sequencing the genomes of 1000 actinobacteria strains.</title>
        <authorList>
            <person name="Klenk H.-P."/>
        </authorList>
    </citation>
    <scope>NUCLEOTIDE SEQUENCE [LARGE SCALE GENOMIC DNA]</scope>
    <source>
        <strain evidence="3 4">DSM 26341</strain>
    </source>
</reference>
<feature type="compositionally biased region" description="Polar residues" evidence="1">
    <location>
        <begin position="1"/>
        <end position="11"/>
    </location>
</feature>
<feature type="transmembrane region" description="Helical" evidence="2">
    <location>
        <begin position="26"/>
        <end position="46"/>
    </location>
</feature>